<dbReference type="AlphaFoldDB" id="A0A2H1VNI8"/>
<name>A0A2H1VNI8_SPOFR</name>
<reference evidence="1" key="1">
    <citation type="submission" date="2016-07" db="EMBL/GenBank/DDBJ databases">
        <authorList>
            <person name="Bretaudeau A."/>
        </authorList>
    </citation>
    <scope>NUCLEOTIDE SEQUENCE</scope>
    <source>
        <strain evidence="1">Rice</strain>
        <tissue evidence="1">Whole body</tissue>
    </source>
</reference>
<evidence type="ECO:0000313" key="1">
    <source>
        <dbReference type="EMBL" id="SOQ42368.1"/>
    </source>
</evidence>
<proteinExistence type="predicted"/>
<accession>A0A2H1VNI8</accession>
<gene>
    <name evidence="1" type="ORF">SFRICE_018286</name>
</gene>
<organism evidence="1">
    <name type="scientific">Spodoptera frugiperda</name>
    <name type="common">Fall armyworm</name>
    <dbReference type="NCBI Taxonomy" id="7108"/>
    <lineage>
        <taxon>Eukaryota</taxon>
        <taxon>Metazoa</taxon>
        <taxon>Ecdysozoa</taxon>
        <taxon>Arthropoda</taxon>
        <taxon>Hexapoda</taxon>
        <taxon>Insecta</taxon>
        <taxon>Pterygota</taxon>
        <taxon>Neoptera</taxon>
        <taxon>Endopterygota</taxon>
        <taxon>Lepidoptera</taxon>
        <taxon>Glossata</taxon>
        <taxon>Ditrysia</taxon>
        <taxon>Noctuoidea</taxon>
        <taxon>Noctuidae</taxon>
        <taxon>Amphipyrinae</taxon>
        <taxon>Spodoptera</taxon>
    </lineage>
</organism>
<protein>
    <submittedName>
        <fullName evidence="1">SFRICE_018286</fullName>
    </submittedName>
</protein>
<sequence>MANDGLKNKSDLNLDEVPVKKMRLDTEKDSVLTRTVATMCGAWRPEEEYGGLVFVFKTRDPGLSPNPTNEADYPENIEDFWEATFPSSDDEQHNFVFKQKIRVFALATLSTVASGHR</sequence>
<dbReference type="EMBL" id="ODYU01003496">
    <property type="protein sequence ID" value="SOQ42368.1"/>
    <property type="molecule type" value="Genomic_DNA"/>
</dbReference>